<keyword evidence="3" id="KW-0378">Hydrolase</keyword>
<evidence type="ECO:0000256" key="1">
    <source>
        <dbReference type="SAM" id="Phobius"/>
    </source>
</evidence>
<organism evidence="3 4">
    <name type="scientific">Hallella mizrahii</name>
    <dbReference type="NCBI Taxonomy" id="2606637"/>
    <lineage>
        <taxon>Bacteria</taxon>
        <taxon>Pseudomonadati</taxon>
        <taxon>Bacteroidota</taxon>
        <taxon>Bacteroidia</taxon>
        <taxon>Bacteroidales</taxon>
        <taxon>Prevotellaceae</taxon>
        <taxon>Hallella</taxon>
    </lineage>
</organism>
<feature type="domain" description="CAAX prenyl protease 2/Lysostaphin resistance protein A-like" evidence="2">
    <location>
        <begin position="140"/>
        <end position="224"/>
    </location>
</feature>
<feature type="transmembrane region" description="Helical" evidence="1">
    <location>
        <begin position="99"/>
        <end position="118"/>
    </location>
</feature>
<sequence>MARPILNRFEGRIIKKVSLVFIGFLVWVQFLSPLLCVLISSVSLLFSDTDLNVWDNYRSQMLPFQCFFTETVMLVIFFHKYGKHTLVAKCAERRLRLNLILPMLALSFAYTFIDSYINDLLNLVDLNRDVFYVLDYSKLGLLSTCLLAPLAEELVFREYIEEMLLKLRRSPWFAIIVSSLFFGLMHINPSQVASAFTFGLLLGWLYYKFRSVTPTFCLHALNNIYCAMLDRWGDGSATTSELCRMIHFPLALTIVLSLAIFTFSIWCLDKIAHSE</sequence>
<comment type="caution">
    <text evidence="3">The sequence shown here is derived from an EMBL/GenBank/DDBJ whole genome shotgun (WGS) entry which is preliminary data.</text>
</comment>
<keyword evidence="3" id="KW-0645">Protease</keyword>
<dbReference type="GO" id="GO:0008237">
    <property type="term" value="F:metallopeptidase activity"/>
    <property type="evidence" value="ECO:0007669"/>
    <property type="project" value="UniProtKB-KW"/>
</dbReference>
<feature type="transmembrane region" description="Helical" evidence="1">
    <location>
        <begin position="61"/>
        <end position="78"/>
    </location>
</feature>
<evidence type="ECO:0000313" key="4">
    <source>
        <dbReference type="Proteomes" id="UP000438914"/>
    </source>
</evidence>
<feature type="transmembrane region" description="Helical" evidence="1">
    <location>
        <begin position="246"/>
        <end position="268"/>
    </location>
</feature>
<name>A0A7K0KFT0_9BACT</name>
<dbReference type="GO" id="GO:0006508">
    <property type="term" value="P:proteolysis"/>
    <property type="evidence" value="ECO:0007669"/>
    <property type="project" value="UniProtKB-KW"/>
</dbReference>
<dbReference type="Pfam" id="PF02517">
    <property type="entry name" value="Rce1-like"/>
    <property type="match status" value="1"/>
</dbReference>
<reference evidence="3 4" key="1">
    <citation type="submission" date="2019-08" db="EMBL/GenBank/DDBJ databases">
        <title>In-depth cultivation of the pig gut microbiome towards novel bacterial diversity and tailored functional studies.</title>
        <authorList>
            <person name="Wylensek D."/>
            <person name="Hitch T.C.A."/>
            <person name="Clavel T."/>
        </authorList>
    </citation>
    <scope>NUCLEOTIDE SEQUENCE [LARGE SCALE GENOMIC DNA]</scope>
    <source>
        <strain evidence="3 4">LKV-178-WT-2A</strain>
    </source>
</reference>
<keyword evidence="4" id="KW-1185">Reference proteome</keyword>
<gene>
    <name evidence="3" type="ORF">FYJ73_06300</name>
</gene>
<dbReference type="GO" id="GO:0080120">
    <property type="term" value="P:CAAX-box protein maturation"/>
    <property type="evidence" value="ECO:0007669"/>
    <property type="project" value="UniProtKB-ARBA"/>
</dbReference>
<keyword evidence="1" id="KW-0472">Membrane</keyword>
<protein>
    <submittedName>
        <fullName evidence="3">CPBP family intramembrane metalloprotease</fullName>
    </submittedName>
</protein>
<evidence type="ECO:0000313" key="3">
    <source>
        <dbReference type="EMBL" id="MST84280.1"/>
    </source>
</evidence>
<feature type="transmembrane region" description="Helical" evidence="1">
    <location>
        <begin position="172"/>
        <end position="205"/>
    </location>
</feature>
<feature type="transmembrane region" description="Helical" evidence="1">
    <location>
        <begin position="130"/>
        <end position="151"/>
    </location>
</feature>
<dbReference type="GO" id="GO:0004175">
    <property type="term" value="F:endopeptidase activity"/>
    <property type="evidence" value="ECO:0007669"/>
    <property type="project" value="UniProtKB-ARBA"/>
</dbReference>
<feature type="transmembrane region" description="Helical" evidence="1">
    <location>
        <begin position="20"/>
        <end position="46"/>
    </location>
</feature>
<dbReference type="PANTHER" id="PTHR36435">
    <property type="entry name" value="SLR1288 PROTEIN"/>
    <property type="match status" value="1"/>
</dbReference>
<dbReference type="InterPro" id="IPR052710">
    <property type="entry name" value="CAAX_protease"/>
</dbReference>
<keyword evidence="1" id="KW-0812">Transmembrane</keyword>
<dbReference type="InterPro" id="IPR003675">
    <property type="entry name" value="Rce1/LyrA-like_dom"/>
</dbReference>
<accession>A0A7K0KFT0</accession>
<proteinExistence type="predicted"/>
<dbReference type="EMBL" id="VUNG01000012">
    <property type="protein sequence ID" value="MST84280.1"/>
    <property type="molecule type" value="Genomic_DNA"/>
</dbReference>
<evidence type="ECO:0000259" key="2">
    <source>
        <dbReference type="Pfam" id="PF02517"/>
    </source>
</evidence>
<keyword evidence="1" id="KW-1133">Transmembrane helix</keyword>
<dbReference type="AlphaFoldDB" id="A0A7K0KFT0"/>
<dbReference type="Proteomes" id="UP000438914">
    <property type="component" value="Unassembled WGS sequence"/>
</dbReference>
<keyword evidence="3" id="KW-0482">Metalloprotease</keyword>
<dbReference type="PANTHER" id="PTHR36435:SF1">
    <property type="entry name" value="CAAX AMINO TERMINAL PROTEASE FAMILY PROTEIN"/>
    <property type="match status" value="1"/>
</dbReference>